<gene>
    <name evidence="6" type="ORF">LVJ94_33925</name>
</gene>
<dbReference type="SUPFAM" id="SSF56176">
    <property type="entry name" value="FAD-binding/transporter-associated domain-like"/>
    <property type="match status" value="1"/>
</dbReference>
<evidence type="ECO:0000313" key="6">
    <source>
        <dbReference type="EMBL" id="WXB01903.1"/>
    </source>
</evidence>
<keyword evidence="7" id="KW-1185">Reference proteome</keyword>
<evidence type="ECO:0000313" key="7">
    <source>
        <dbReference type="Proteomes" id="UP001374803"/>
    </source>
</evidence>
<keyword evidence="1" id="KW-0285">Flavoprotein</keyword>
<dbReference type="InterPro" id="IPR016166">
    <property type="entry name" value="FAD-bd_PCMH"/>
</dbReference>
<evidence type="ECO:0000256" key="1">
    <source>
        <dbReference type="ARBA" id="ARBA00022630"/>
    </source>
</evidence>
<keyword evidence="4" id="KW-1133">Transmembrane helix</keyword>
<keyword evidence="4" id="KW-0472">Membrane</keyword>
<dbReference type="SUPFAM" id="SSF55103">
    <property type="entry name" value="FAD-linked oxidases, C-terminal domain"/>
    <property type="match status" value="1"/>
</dbReference>
<evidence type="ECO:0000256" key="4">
    <source>
        <dbReference type="SAM" id="Phobius"/>
    </source>
</evidence>
<evidence type="ECO:0000256" key="3">
    <source>
        <dbReference type="ARBA" id="ARBA00023002"/>
    </source>
</evidence>
<keyword evidence="4" id="KW-0812">Transmembrane</keyword>
<dbReference type="Proteomes" id="UP001374803">
    <property type="component" value="Chromosome"/>
</dbReference>
<dbReference type="PANTHER" id="PTHR43762:SF1">
    <property type="entry name" value="D-ARABINONO-1,4-LACTONE OXIDASE"/>
    <property type="match status" value="1"/>
</dbReference>
<protein>
    <submittedName>
        <fullName evidence="6">FAD-binding oxidoreductase</fullName>
    </submittedName>
</protein>
<keyword evidence="3" id="KW-0560">Oxidoreductase</keyword>
<evidence type="ECO:0000256" key="2">
    <source>
        <dbReference type="ARBA" id="ARBA00022827"/>
    </source>
</evidence>
<feature type="domain" description="FAD-binding PCMH-type" evidence="5">
    <location>
        <begin position="9"/>
        <end position="177"/>
    </location>
</feature>
<dbReference type="InterPro" id="IPR006094">
    <property type="entry name" value="Oxid_FAD_bind_N"/>
</dbReference>
<accession>A0ABZ2KVX0</accession>
<dbReference type="PROSITE" id="PS51387">
    <property type="entry name" value="FAD_PCMH"/>
    <property type="match status" value="1"/>
</dbReference>
<proteinExistence type="predicted"/>
<dbReference type="RefSeq" id="WP_394831522.1">
    <property type="nucleotide sequence ID" value="NZ_CP089929.1"/>
</dbReference>
<keyword evidence="2" id="KW-0274">FAD</keyword>
<dbReference type="EMBL" id="CP089983">
    <property type="protein sequence ID" value="WXB01903.1"/>
    <property type="molecule type" value="Genomic_DNA"/>
</dbReference>
<dbReference type="Gene3D" id="3.30.465.10">
    <property type="match status" value="1"/>
</dbReference>
<dbReference type="InterPro" id="IPR036318">
    <property type="entry name" value="FAD-bd_PCMH-like_sf"/>
</dbReference>
<dbReference type="Pfam" id="PF01565">
    <property type="entry name" value="FAD_binding_4"/>
    <property type="match status" value="1"/>
</dbReference>
<evidence type="ECO:0000259" key="5">
    <source>
        <dbReference type="PROSITE" id="PS51387"/>
    </source>
</evidence>
<dbReference type="Pfam" id="PF04030">
    <property type="entry name" value="ALO"/>
    <property type="match status" value="1"/>
</dbReference>
<dbReference type="Gene3D" id="1.10.45.10">
    <property type="entry name" value="Vanillyl-alcohol Oxidase, Chain A, domain 4"/>
    <property type="match status" value="1"/>
</dbReference>
<dbReference type="InterPro" id="IPR016171">
    <property type="entry name" value="Vanillyl_alc_oxidase_C-sub2"/>
</dbReference>
<sequence>MTRLAGWGANVRADCVLREPETEAQVSAWIDREGTIARGLGRSYGDAALNGGGRVIGTTRLNRYIAFDDATGTLECEAGVSLEHILRHFAPRGWFPMITPGTKFVTVGGCIANDVHGKAHHAQGSFSNCVDRMTILLASGEIVAASRTENPDLFWGTFGGMGLLGIILTATLRLTKIETTYFRQKAIRVNDLEAMMAALDEHDHTFPYSVASLDVFATGARLGRGVLVVGDHATRDDLPSRFASDPLRVSGSPRLTVPFELPSFTLNRLSIRLVNAVVQQIQAHASTIAHYEGFVYPLDKLAHWNRGYGPTGFTQYQFVIPFTDGLQRMRDILTAILSSGALPFLNVLKRLGKESGGVLSFPQEGYTFAIDFPIRRNTPALLKRLDAMVLDAGGRVYLGKDSFLDAATFRAMYPNMDRWLELKAKYDPDGVFTSDLGRRIGLVAPSRHGHGGARS</sequence>
<reference evidence="6" key="1">
    <citation type="submission" date="2021-12" db="EMBL/GenBank/DDBJ databases">
        <title>Discovery of the Pendulisporaceae a myxobacterial family with distinct sporulation behavior and unique specialized metabolism.</title>
        <authorList>
            <person name="Garcia R."/>
            <person name="Popoff A."/>
            <person name="Bader C.D."/>
            <person name="Loehr J."/>
            <person name="Walesch S."/>
            <person name="Walt C."/>
            <person name="Boldt J."/>
            <person name="Bunk B."/>
            <person name="Haeckl F.J.F.P.J."/>
            <person name="Gunesch A.P."/>
            <person name="Birkelbach J."/>
            <person name="Nuebel U."/>
            <person name="Pietschmann T."/>
            <person name="Bach T."/>
            <person name="Mueller R."/>
        </authorList>
    </citation>
    <scope>NUCLEOTIDE SEQUENCE</scope>
    <source>
        <strain evidence="6">MSr11367</strain>
    </source>
</reference>
<dbReference type="InterPro" id="IPR007173">
    <property type="entry name" value="ALO_C"/>
</dbReference>
<dbReference type="InterPro" id="IPR016164">
    <property type="entry name" value="FAD-linked_Oxase-like_C"/>
</dbReference>
<dbReference type="InterPro" id="IPR010031">
    <property type="entry name" value="FAD_lactone_oxidase-like"/>
</dbReference>
<organism evidence="6 7">
    <name type="scientific">Pendulispora rubella</name>
    <dbReference type="NCBI Taxonomy" id="2741070"/>
    <lineage>
        <taxon>Bacteria</taxon>
        <taxon>Pseudomonadati</taxon>
        <taxon>Myxococcota</taxon>
        <taxon>Myxococcia</taxon>
        <taxon>Myxococcales</taxon>
        <taxon>Sorangiineae</taxon>
        <taxon>Pendulisporaceae</taxon>
        <taxon>Pendulispora</taxon>
    </lineage>
</organism>
<name>A0ABZ2KVX0_9BACT</name>
<feature type="transmembrane region" description="Helical" evidence="4">
    <location>
        <begin position="153"/>
        <end position="175"/>
    </location>
</feature>
<dbReference type="PANTHER" id="PTHR43762">
    <property type="entry name" value="L-GULONOLACTONE OXIDASE"/>
    <property type="match status" value="1"/>
</dbReference>
<dbReference type="InterPro" id="IPR016169">
    <property type="entry name" value="FAD-bd_PCMH_sub2"/>
</dbReference>